<gene>
    <name evidence="3" type="ORF">BT67DRAFT_249823</name>
</gene>
<evidence type="ECO:0000313" key="4">
    <source>
        <dbReference type="Proteomes" id="UP001304895"/>
    </source>
</evidence>
<proteinExistence type="predicted"/>
<dbReference type="InterPro" id="IPR017853">
    <property type="entry name" value="GH"/>
</dbReference>
<reference evidence="3" key="2">
    <citation type="submission" date="2023-05" db="EMBL/GenBank/DDBJ databases">
        <authorList>
            <consortium name="Lawrence Berkeley National Laboratory"/>
            <person name="Steindorff A."/>
            <person name="Hensen N."/>
            <person name="Bonometti L."/>
            <person name="Westerberg I."/>
            <person name="Brannstrom I.O."/>
            <person name="Guillou S."/>
            <person name="Cros-Aarteil S."/>
            <person name="Calhoun S."/>
            <person name="Haridas S."/>
            <person name="Kuo A."/>
            <person name="Mondo S."/>
            <person name="Pangilinan J."/>
            <person name="Riley R."/>
            <person name="Labutti K."/>
            <person name="Andreopoulos B."/>
            <person name="Lipzen A."/>
            <person name="Chen C."/>
            <person name="Yanf M."/>
            <person name="Daum C."/>
            <person name="Ng V."/>
            <person name="Clum A."/>
            <person name="Ohm R."/>
            <person name="Martin F."/>
            <person name="Silar P."/>
            <person name="Natvig D."/>
            <person name="Lalanne C."/>
            <person name="Gautier V."/>
            <person name="Ament-Velasquez S.L."/>
            <person name="Kruys A."/>
            <person name="Hutchinson M.I."/>
            <person name="Powell A.J."/>
            <person name="Barry K."/>
            <person name="Miller A.N."/>
            <person name="Grigoriev I.V."/>
            <person name="Debuchy R."/>
            <person name="Gladieux P."/>
            <person name="Thoren M.H."/>
            <person name="Johannesson H."/>
        </authorList>
    </citation>
    <scope>NUCLEOTIDE SEQUENCE</scope>
    <source>
        <strain evidence="3">CBS 123565</strain>
    </source>
</reference>
<dbReference type="PANTHER" id="PTHR34154:SF3">
    <property type="entry name" value="ALKALI-SENSITIVE LINKAGE PROTEIN 1"/>
    <property type="match status" value="1"/>
</dbReference>
<evidence type="ECO:0000259" key="2">
    <source>
        <dbReference type="Pfam" id="PF11790"/>
    </source>
</evidence>
<dbReference type="GO" id="GO:0016787">
    <property type="term" value="F:hydrolase activity"/>
    <property type="evidence" value="ECO:0007669"/>
    <property type="project" value="UniProtKB-KW"/>
</dbReference>
<dbReference type="Gene3D" id="3.20.20.80">
    <property type="entry name" value="Glycosidases"/>
    <property type="match status" value="1"/>
</dbReference>
<feature type="chain" id="PRO_5042823277" evidence="1">
    <location>
        <begin position="24"/>
        <end position="328"/>
    </location>
</feature>
<dbReference type="PANTHER" id="PTHR34154">
    <property type="entry name" value="ALKALI-SENSITIVE LINKAGE PROTEIN 1"/>
    <property type="match status" value="1"/>
</dbReference>
<dbReference type="FunFam" id="3.20.20.80:FF:000207">
    <property type="entry name" value="Glycoside hydrolase family 128 protein"/>
    <property type="match status" value="1"/>
</dbReference>
<dbReference type="SUPFAM" id="SSF51445">
    <property type="entry name" value="(Trans)glycosidases"/>
    <property type="match status" value="1"/>
</dbReference>
<feature type="domain" description="Asl1-like glycosyl hydrolase catalytic" evidence="2">
    <location>
        <begin position="34"/>
        <end position="288"/>
    </location>
</feature>
<dbReference type="GO" id="GO:0071966">
    <property type="term" value="P:fungal-type cell wall polysaccharide metabolic process"/>
    <property type="evidence" value="ECO:0007669"/>
    <property type="project" value="TreeGrafter"/>
</dbReference>
<dbReference type="EMBL" id="MU853446">
    <property type="protein sequence ID" value="KAK4129946.1"/>
    <property type="molecule type" value="Genomic_DNA"/>
</dbReference>
<dbReference type="InterPro" id="IPR024655">
    <property type="entry name" value="Asl1_glyco_hydro_catalytic"/>
</dbReference>
<dbReference type="Pfam" id="PF11790">
    <property type="entry name" value="Glyco_hydro_cc"/>
    <property type="match status" value="1"/>
</dbReference>
<comment type="caution">
    <text evidence="3">The sequence shown here is derived from an EMBL/GenBank/DDBJ whole genome shotgun (WGS) entry which is preliminary data.</text>
</comment>
<protein>
    <submittedName>
        <fullName evidence="3">Glycoside hydrolase family 128 protein</fullName>
    </submittedName>
</protein>
<organism evidence="3 4">
    <name type="scientific">Trichocladium antarcticum</name>
    <dbReference type="NCBI Taxonomy" id="1450529"/>
    <lineage>
        <taxon>Eukaryota</taxon>
        <taxon>Fungi</taxon>
        <taxon>Dikarya</taxon>
        <taxon>Ascomycota</taxon>
        <taxon>Pezizomycotina</taxon>
        <taxon>Sordariomycetes</taxon>
        <taxon>Sordariomycetidae</taxon>
        <taxon>Sordariales</taxon>
        <taxon>Chaetomiaceae</taxon>
        <taxon>Trichocladium</taxon>
    </lineage>
</organism>
<sequence>MLRPATFAVVLAGLSSFITTAAAGPLSSPKRGLVFTPNATTRADDGIWTRKPTSLTWYYNYNPSPEPTYAGIAQSDFEFVPMLWGAPQKLDDTSFLTTVRSLIKDKGVNITNVLSFNEPDGPYNYGGSNMDPATAAQVWVKNLVPLQEMGVRVGLPACTGAPSGLPWLQNFLTECSKLISTGGKTRNCTYDFVTIHWYGSFDGLASHMGEYSAAFPNKTMWITEYNLNNQDLATTQAFYNITADYFDRLEFVERYSLFGAFRSDVSNVGPNAAMLSANGQLTDIGAWYMGRQATGIDPSEGASLGFRSVTPHGALAVLSALLAVAALC</sequence>
<evidence type="ECO:0000313" key="3">
    <source>
        <dbReference type="EMBL" id="KAK4129946.1"/>
    </source>
</evidence>
<feature type="signal peptide" evidence="1">
    <location>
        <begin position="1"/>
        <end position="23"/>
    </location>
</feature>
<name>A0AAN6UE49_9PEZI</name>
<dbReference type="AlphaFoldDB" id="A0AAN6UE49"/>
<dbReference type="InterPro" id="IPR053183">
    <property type="entry name" value="ASL1"/>
</dbReference>
<keyword evidence="1" id="KW-0732">Signal</keyword>
<keyword evidence="4" id="KW-1185">Reference proteome</keyword>
<accession>A0AAN6UE49</accession>
<keyword evidence="3" id="KW-0378">Hydrolase</keyword>
<reference evidence="3" key="1">
    <citation type="journal article" date="2023" name="Mol. Phylogenet. Evol.">
        <title>Genome-scale phylogeny and comparative genomics of the fungal order Sordariales.</title>
        <authorList>
            <person name="Hensen N."/>
            <person name="Bonometti L."/>
            <person name="Westerberg I."/>
            <person name="Brannstrom I.O."/>
            <person name="Guillou S."/>
            <person name="Cros-Aarteil S."/>
            <person name="Calhoun S."/>
            <person name="Haridas S."/>
            <person name="Kuo A."/>
            <person name="Mondo S."/>
            <person name="Pangilinan J."/>
            <person name="Riley R."/>
            <person name="LaButti K."/>
            <person name="Andreopoulos B."/>
            <person name="Lipzen A."/>
            <person name="Chen C."/>
            <person name="Yan M."/>
            <person name="Daum C."/>
            <person name="Ng V."/>
            <person name="Clum A."/>
            <person name="Steindorff A."/>
            <person name="Ohm R.A."/>
            <person name="Martin F."/>
            <person name="Silar P."/>
            <person name="Natvig D.O."/>
            <person name="Lalanne C."/>
            <person name="Gautier V."/>
            <person name="Ament-Velasquez S.L."/>
            <person name="Kruys A."/>
            <person name="Hutchinson M.I."/>
            <person name="Powell A.J."/>
            <person name="Barry K."/>
            <person name="Miller A.N."/>
            <person name="Grigoriev I.V."/>
            <person name="Debuchy R."/>
            <person name="Gladieux P."/>
            <person name="Hiltunen Thoren M."/>
            <person name="Johannesson H."/>
        </authorList>
    </citation>
    <scope>NUCLEOTIDE SEQUENCE</scope>
    <source>
        <strain evidence="3">CBS 123565</strain>
    </source>
</reference>
<dbReference type="Proteomes" id="UP001304895">
    <property type="component" value="Unassembled WGS sequence"/>
</dbReference>
<dbReference type="GO" id="GO:0009277">
    <property type="term" value="C:fungal-type cell wall"/>
    <property type="evidence" value="ECO:0007669"/>
    <property type="project" value="TreeGrafter"/>
</dbReference>
<evidence type="ECO:0000256" key="1">
    <source>
        <dbReference type="SAM" id="SignalP"/>
    </source>
</evidence>